<dbReference type="EMBL" id="CATNWA010014480">
    <property type="protein sequence ID" value="CAI9572266.1"/>
    <property type="molecule type" value="Genomic_DNA"/>
</dbReference>
<evidence type="ECO:0000313" key="2">
    <source>
        <dbReference type="Proteomes" id="UP001162483"/>
    </source>
</evidence>
<gene>
    <name evidence="1" type="ORF">SPARVUS_LOCUS7408897</name>
</gene>
<sequence length="40" mass="4189">MLSGSVFGHLSVVCILLSRNPFCLPIFTRGGLTTHGATGQ</sequence>
<evidence type="ECO:0000313" key="1">
    <source>
        <dbReference type="EMBL" id="CAI9572266.1"/>
    </source>
</evidence>
<comment type="caution">
    <text evidence="1">The sequence shown here is derived from an EMBL/GenBank/DDBJ whole genome shotgun (WGS) entry which is preliminary data.</text>
</comment>
<keyword evidence="2" id="KW-1185">Reference proteome</keyword>
<name>A0ABN9DM67_9NEOB</name>
<proteinExistence type="predicted"/>
<reference evidence="1" key="1">
    <citation type="submission" date="2023-05" db="EMBL/GenBank/DDBJ databases">
        <authorList>
            <person name="Stuckert A."/>
        </authorList>
    </citation>
    <scope>NUCLEOTIDE SEQUENCE</scope>
</reference>
<accession>A0ABN9DM67</accession>
<organism evidence="1 2">
    <name type="scientific">Staurois parvus</name>
    <dbReference type="NCBI Taxonomy" id="386267"/>
    <lineage>
        <taxon>Eukaryota</taxon>
        <taxon>Metazoa</taxon>
        <taxon>Chordata</taxon>
        <taxon>Craniata</taxon>
        <taxon>Vertebrata</taxon>
        <taxon>Euteleostomi</taxon>
        <taxon>Amphibia</taxon>
        <taxon>Batrachia</taxon>
        <taxon>Anura</taxon>
        <taxon>Neobatrachia</taxon>
        <taxon>Ranoidea</taxon>
        <taxon>Ranidae</taxon>
        <taxon>Staurois</taxon>
    </lineage>
</organism>
<dbReference type="Proteomes" id="UP001162483">
    <property type="component" value="Unassembled WGS sequence"/>
</dbReference>
<protein>
    <submittedName>
        <fullName evidence="1">Uncharacterized protein</fullName>
    </submittedName>
</protein>